<dbReference type="EMBL" id="AP021858">
    <property type="protein sequence ID" value="BBO24131.1"/>
    <property type="molecule type" value="Genomic_DNA"/>
</dbReference>
<accession>A0A809SA85</accession>
<evidence type="ECO:0000259" key="2">
    <source>
        <dbReference type="Pfam" id="PF07589"/>
    </source>
</evidence>
<proteinExistence type="predicted"/>
<gene>
    <name evidence="3" type="ORF">NPRO_17260</name>
</gene>
<sequence>MLKHRALLISSLAVASSFAAAAVIYDNGGIVTHPAGGFGGADASSLQTGLGNNIYGYGAQVSAGNWMADDFTIGAGDQWTIDTFDFMAYQTGSTTTSTINDLRVVIFNAQPAGTGFGAPAFGSTATNVLGSTAWSGIYRVIDTNLLATNRPVMDVQSSNLGWVLGPGTYWVAWQFGGTLSSGPWQPPVTILGQNNKPGSNAMQFTTAGWANAVDSGTFTGPHDMPFAINGTAVPEPATMAILGAGFAFLARRRRK</sequence>
<name>A0A809SA85_9BACT</name>
<evidence type="ECO:0000313" key="3">
    <source>
        <dbReference type="EMBL" id="BBO24131.1"/>
    </source>
</evidence>
<feature type="domain" description="Ice-binding protein C-terminal" evidence="2">
    <location>
        <begin position="232"/>
        <end position="254"/>
    </location>
</feature>
<dbReference type="KEGG" id="npy:NPRO_17260"/>
<dbReference type="AlphaFoldDB" id="A0A809SA85"/>
<evidence type="ECO:0000313" key="4">
    <source>
        <dbReference type="Proteomes" id="UP000662873"/>
    </source>
</evidence>
<evidence type="ECO:0000256" key="1">
    <source>
        <dbReference type="SAM" id="SignalP"/>
    </source>
</evidence>
<organism evidence="3 4">
    <name type="scientific">Candidatus Nitrosymbiomonas proteolyticus</name>
    <dbReference type="NCBI Taxonomy" id="2608984"/>
    <lineage>
        <taxon>Bacteria</taxon>
        <taxon>Bacillati</taxon>
        <taxon>Armatimonadota</taxon>
        <taxon>Armatimonadota incertae sedis</taxon>
        <taxon>Candidatus Nitrosymbiomonas</taxon>
    </lineage>
</organism>
<dbReference type="NCBIfam" id="TIGR02595">
    <property type="entry name" value="PEP_CTERM"/>
    <property type="match status" value="1"/>
</dbReference>
<dbReference type="InterPro" id="IPR013424">
    <property type="entry name" value="Ice-binding_C"/>
</dbReference>
<keyword evidence="1" id="KW-0732">Signal</keyword>
<protein>
    <recommendedName>
        <fullName evidence="2">Ice-binding protein C-terminal domain-containing protein</fullName>
    </recommendedName>
</protein>
<dbReference type="Proteomes" id="UP000662873">
    <property type="component" value="Chromosome"/>
</dbReference>
<feature type="signal peptide" evidence="1">
    <location>
        <begin position="1"/>
        <end position="21"/>
    </location>
</feature>
<reference evidence="3" key="1">
    <citation type="journal article" name="DNA Res.">
        <title>The physiological potential of anammox bacteria as revealed by their core genome structure.</title>
        <authorList>
            <person name="Okubo T."/>
            <person name="Toyoda A."/>
            <person name="Fukuhara K."/>
            <person name="Uchiyama I."/>
            <person name="Harigaya Y."/>
            <person name="Kuroiwa M."/>
            <person name="Suzuki T."/>
            <person name="Murakami Y."/>
            <person name="Suwa Y."/>
            <person name="Takami H."/>
        </authorList>
    </citation>
    <scope>NUCLEOTIDE SEQUENCE</scope>
    <source>
        <strain evidence="3">317325-2</strain>
    </source>
</reference>
<dbReference type="Pfam" id="PF07589">
    <property type="entry name" value="PEP-CTERM"/>
    <property type="match status" value="1"/>
</dbReference>
<feature type="chain" id="PRO_5035228347" description="Ice-binding protein C-terminal domain-containing protein" evidence="1">
    <location>
        <begin position="22"/>
        <end position="255"/>
    </location>
</feature>